<dbReference type="PANTHER" id="PTHR24096">
    <property type="entry name" value="LONG-CHAIN-FATTY-ACID--COA LIGASE"/>
    <property type="match status" value="1"/>
</dbReference>
<dbReference type="GO" id="GO:0016405">
    <property type="term" value="F:CoA-ligase activity"/>
    <property type="evidence" value="ECO:0007669"/>
    <property type="project" value="TreeGrafter"/>
</dbReference>
<name>A0A381R185_9ZZZZ</name>
<evidence type="ECO:0000313" key="3">
    <source>
        <dbReference type="EMBL" id="SUZ85485.1"/>
    </source>
</evidence>
<feature type="domain" description="AMP-binding enzyme C-terminal" evidence="2">
    <location>
        <begin position="421"/>
        <end position="499"/>
    </location>
</feature>
<dbReference type="AlphaFoldDB" id="A0A381R185"/>
<proteinExistence type="predicted"/>
<sequence>MSYPGTYANEKPDHPAVIMAGTGESLSYRELDDRSARFAQLMWDVGLRVGDHVAIFADNHIRYFEAYWAALRSGLFFTTVNRFLTAEEASYIVRDCEAKVLLASYAVRDVAIEMLPDIGTCPVRLMFDGTAEGYENFESAIGRYPAEALAEQPRGSIMNYSSGTTGRPKGIKRGLDGSQITDPDPIGAVLAGALFGINNESVYLSPAPLYHSAPLLFSTGTQSVGGTVVVLEKFDPLGALQAIETHEVSHSQWVPTMFSRMLKLPEADRSSYDLSTHKVAIHAAAPCPIEVKHQMLKWWGPILHEYYAGTEGNGFCYVGPEEWIAHPGTVGKPLIGTIHICDEDGVEVEAGEPGLVYFEREEQAFEYHNAPDKTRSSQHPDNRFWTTLGDVGRVDQEGFLYLTDRKAFMIISGGVNIYPQEIEDCLILHPEVADVAVFGVPNADFGEEVKAVVQPAEGTKGTQKLERRLLDYAREHIASFKVPRSVDFRDELPRLPTGKLYKRLLRDEYWDSDLTDQVSPIQRITES</sequence>
<dbReference type="Gene3D" id="3.30.300.30">
    <property type="match status" value="1"/>
</dbReference>
<dbReference type="EMBL" id="UINC01001638">
    <property type="protein sequence ID" value="SUZ85485.1"/>
    <property type="molecule type" value="Genomic_DNA"/>
</dbReference>
<dbReference type="Pfam" id="PF00501">
    <property type="entry name" value="AMP-binding"/>
    <property type="match status" value="1"/>
</dbReference>
<dbReference type="InterPro" id="IPR042099">
    <property type="entry name" value="ANL_N_sf"/>
</dbReference>
<dbReference type="InterPro" id="IPR045851">
    <property type="entry name" value="AMP-bd_C_sf"/>
</dbReference>
<evidence type="ECO:0000259" key="2">
    <source>
        <dbReference type="Pfam" id="PF13193"/>
    </source>
</evidence>
<evidence type="ECO:0008006" key="4">
    <source>
        <dbReference type="Google" id="ProtNLM"/>
    </source>
</evidence>
<dbReference type="InterPro" id="IPR025110">
    <property type="entry name" value="AMP-bd_C"/>
</dbReference>
<accession>A0A381R185</accession>
<feature type="domain" description="AMP-dependent synthetase/ligase" evidence="1">
    <location>
        <begin position="8"/>
        <end position="360"/>
    </location>
</feature>
<dbReference type="Gene3D" id="3.40.50.12780">
    <property type="entry name" value="N-terminal domain of ligase-like"/>
    <property type="match status" value="1"/>
</dbReference>
<reference evidence="3" key="1">
    <citation type="submission" date="2018-05" db="EMBL/GenBank/DDBJ databases">
        <authorList>
            <person name="Lanie J.A."/>
            <person name="Ng W.-L."/>
            <person name="Kazmierczak K.M."/>
            <person name="Andrzejewski T.M."/>
            <person name="Davidsen T.M."/>
            <person name="Wayne K.J."/>
            <person name="Tettelin H."/>
            <person name="Glass J.I."/>
            <person name="Rusch D."/>
            <person name="Podicherti R."/>
            <person name="Tsui H.-C.T."/>
            <person name="Winkler M.E."/>
        </authorList>
    </citation>
    <scope>NUCLEOTIDE SEQUENCE</scope>
</reference>
<dbReference type="InterPro" id="IPR000873">
    <property type="entry name" value="AMP-dep_synth/lig_dom"/>
</dbReference>
<evidence type="ECO:0000259" key="1">
    <source>
        <dbReference type="Pfam" id="PF00501"/>
    </source>
</evidence>
<dbReference type="PANTHER" id="PTHR24096:SF323">
    <property type="entry name" value="BLR3536 PROTEIN"/>
    <property type="match status" value="1"/>
</dbReference>
<protein>
    <recommendedName>
        <fullName evidence="4">AMP-dependent synthetase/ligase domain-containing protein</fullName>
    </recommendedName>
</protein>
<organism evidence="3">
    <name type="scientific">marine metagenome</name>
    <dbReference type="NCBI Taxonomy" id="408172"/>
    <lineage>
        <taxon>unclassified sequences</taxon>
        <taxon>metagenomes</taxon>
        <taxon>ecological metagenomes</taxon>
    </lineage>
</organism>
<gene>
    <name evidence="3" type="ORF">METZ01_LOCUS38339</name>
</gene>
<dbReference type="Pfam" id="PF13193">
    <property type="entry name" value="AMP-binding_C"/>
    <property type="match status" value="1"/>
</dbReference>
<dbReference type="SUPFAM" id="SSF56801">
    <property type="entry name" value="Acetyl-CoA synthetase-like"/>
    <property type="match status" value="1"/>
</dbReference>